<dbReference type="EMBL" id="WWCX01000001">
    <property type="protein sequence ID" value="MYM92639.1"/>
    <property type="molecule type" value="Genomic_DNA"/>
</dbReference>
<evidence type="ECO:0000313" key="2">
    <source>
        <dbReference type="Proteomes" id="UP000447355"/>
    </source>
</evidence>
<sequence length="85" mass="9239">MTQLPQPTQGIPTTPATEQGVRAFFDGLAAIHDTLTYSAPAQVALAITPSLASLLEQFCGTDPRYARVMAMVWINDYRTIKANGR</sequence>
<dbReference type="AlphaFoldDB" id="A0A845GJ02"/>
<dbReference type="RefSeq" id="WP_161081899.1">
    <property type="nucleotide sequence ID" value="NZ_WWCX01000001.1"/>
</dbReference>
<organism evidence="1 2">
    <name type="scientific">Duganella vulcania</name>
    <dbReference type="NCBI Taxonomy" id="2692166"/>
    <lineage>
        <taxon>Bacteria</taxon>
        <taxon>Pseudomonadati</taxon>
        <taxon>Pseudomonadota</taxon>
        <taxon>Betaproteobacteria</taxon>
        <taxon>Burkholderiales</taxon>
        <taxon>Oxalobacteraceae</taxon>
        <taxon>Telluria group</taxon>
        <taxon>Duganella</taxon>
    </lineage>
</organism>
<comment type="caution">
    <text evidence="1">The sequence shown here is derived from an EMBL/GenBank/DDBJ whole genome shotgun (WGS) entry which is preliminary data.</text>
</comment>
<dbReference type="Proteomes" id="UP000447355">
    <property type="component" value="Unassembled WGS sequence"/>
</dbReference>
<proteinExistence type="predicted"/>
<protein>
    <submittedName>
        <fullName evidence="1">Uncharacterized protein</fullName>
    </submittedName>
</protein>
<reference evidence="1" key="1">
    <citation type="submission" date="2019-12" db="EMBL/GenBank/DDBJ databases">
        <title>Novel species isolated from a subtropical stream in China.</title>
        <authorList>
            <person name="Lu H."/>
        </authorList>
    </citation>
    <scope>NUCLEOTIDE SEQUENCE [LARGE SCALE GENOMIC DNA]</scope>
    <source>
        <strain evidence="1">FT81W</strain>
    </source>
</reference>
<gene>
    <name evidence="1" type="ORF">GTP90_02050</name>
</gene>
<accession>A0A845GJ02</accession>
<evidence type="ECO:0000313" key="1">
    <source>
        <dbReference type="EMBL" id="MYM92639.1"/>
    </source>
</evidence>
<name>A0A845GJ02_9BURK</name>